<sequence length="166" mass="18254">MTIQPVPRRTLTDVVVAKITRSILDGTFEPGSQLPPERELMGQLGVSRSTLRESLKTLAQSRLIKARPGVGWFVQDADETNFAKLREFASRGMDTTSAETKSTPDEAPDGPRRLPVGPEKPLRIPNLQKDRLGTFDFISWWDRESVEAAKVLVVGAGALGNEVAKN</sequence>
<feature type="region of interest" description="Disordered" evidence="4">
    <location>
        <begin position="90"/>
        <end position="123"/>
    </location>
</feature>
<gene>
    <name evidence="6" type="ORF">S01H1_19319</name>
</gene>
<dbReference type="InterPro" id="IPR036390">
    <property type="entry name" value="WH_DNA-bd_sf"/>
</dbReference>
<keyword evidence="3" id="KW-0804">Transcription</keyword>
<dbReference type="SMART" id="SM00345">
    <property type="entry name" value="HTH_GNTR"/>
    <property type="match status" value="1"/>
</dbReference>
<dbReference type="InterPro" id="IPR036388">
    <property type="entry name" value="WH-like_DNA-bd_sf"/>
</dbReference>
<dbReference type="PANTHER" id="PTHR43537:SF5">
    <property type="entry name" value="UXU OPERON TRANSCRIPTIONAL REGULATOR"/>
    <property type="match status" value="1"/>
</dbReference>
<dbReference type="GO" id="GO:0008641">
    <property type="term" value="F:ubiquitin-like modifier activating enzyme activity"/>
    <property type="evidence" value="ECO:0007669"/>
    <property type="project" value="InterPro"/>
</dbReference>
<evidence type="ECO:0000259" key="5">
    <source>
        <dbReference type="PROSITE" id="PS50949"/>
    </source>
</evidence>
<keyword evidence="2" id="KW-0238">DNA-binding</keyword>
<dbReference type="PRINTS" id="PR00035">
    <property type="entry name" value="HTHGNTR"/>
</dbReference>
<dbReference type="InterPro" id="IPR000524">
    <property type="entry name" value="Tscrpt_reg_HTH_GntR"/>
</dbReference>
<dbReference type="PANTHER" id="PTHR43537">
    <property type="entry name" value="TRANSCRIPTIONAL REGULATOR, GNTR FAMILY"/>
    <property type="match status" value="1"/>
</dbReference>
<dbReference type="CDD" id="cd07377">
    <property type="entry name" value="WHTH_GntR"/>
    <property type="match status" value="1"/>
</dbReference>
<evidence type="ECO:0000256" key="4">
    <source>
        <dbReference type="SAM" id="MobiDB-lite"/>
    </source>
</evidence>
<feature type="non-terminal residue" evidence="6">
    <location>
        <position position="166"/>
    </location>
</feature>
<evidence type="ECO:0000256" key="1">
    <source>
        <dbReference type="ARBA" id="ARBA00023015"/>
    </source>
</evidence>
<comment type="caution">
    <text evidence="6">The sequence shown here is derived from an EMBL/GenBank/DDBJ whole genome shotgun (WGS) entry which is preliminary data.</text>
</comment>
<dbReference type="PROSITE" id="PS50949">
    <property type="entry name" value="HTH_GNTR"/>
    <property type="match status" value="1"/>
</dbReference>
<evidence type="ECO:0000313" key="6">
    <source>
        <dbReference type="EMBL" id="GAF93363.1"/>
    </source>
</evidence>
<evidence type="ECO:0000256" key="3">
    <source>
        <dbReference type="ARBA" id="ARBA00023163"/>
    </source>
</evidence>
<organism evidence="6">
    <name type="scientific">marine sediment metagenome</name>
    <dbReference type="NCBI Taxonomy" id="412755"/>
    <lineage>
        <taxon>unclassified sequences</taxon>
        <taxon>metagenomes</taxon>
        <taxon>ecological metagenomes</taxon>
    </lineage>
</organism>
<dbReference type="InterPro" id="IPR035985">
    <property type="entry name" value="Ubiquitin-activating_enz"/>
</dbReference>
<dbReference type="Pfam" id="PF00392">
    <property type="entry name" value="GntR"/>
    <property type="match status" value="1"/>
</dbReference>
<proteinExistence type="predicted"/>
<dbReference type="Gene3D" id="1.10.10.10">
    <property type="entry name" value="Winged helix-like DNA-binding domain superfamily/Winged helix DNA-binding domain"/>
    <property type="match status" value="1"/>
</dbReference>
<dbReference type="GO" id="GO:0003700">
    <property type="term" value="F:DNA-binding transcription factor activity"/>
    <property type="evidence" value="ECO:0007669"/>
    <property type="project" value="InterPro"/>
</dbReference>
<name>X0TIH8_9ZZZZ</name>
<evidence type="ECO:0000256" key="2">
    <source>
        <dbReference type="ARBA" id="ARBA00023125"/>
    </source>
</evidence>
<dbReference type="SUPFAM" id="SSF69572">
    <property type="entry name" value="Activating enzymes of the ubiquitin-like proteins"/>
    <property type="match status" value="1"/>
</dbReference>
<dbReference type="SUPFAM" id="SSF46785">
    <property type="entry name" value="Winged helix' DNA-binding domain"/>
    <property type="match status" value="1"/>
</dbReference>
<feature type="domain" description="HTH gntR-type" evidence="5">
    <location>
        <begin position="9"/>
        <end position="77"/>
    </location>
</feature>
<protein>
    <recommendedName>
        <fullName evidence="5">HTH gntR-type domain-containing protein</fullName>
    </recommendedName>
</protein>
<reference evidence="6" key="1">
    <citation type="journal article" date="2014" name="Front. Microbiol.">
        <title>High frequency of phylogenetically diverse reductive dehalogenase-homologous genes in deep subseafloor sedimentary metagenomes.</title>
        <authorList>
            <person name="Kawai M."/>
            <person name="Futagami T."/>
            <person name="Toyoda A."/>
            <person name="Takaki Y."/>
            <person name="Nishi S."/>
            <person name="Hori S."/>
            <person name="Arai W."/>
            <person name="Tsubouchi T."/>
            <person name="Morono Y."/>
            <person name="Uchiyama I."/>
            <person name="Ito T."/>
            <person name="Fujiyama A."/>
            <person name="Inagaki F."/>
            <person name="Takami H."/>
        </authorList>
    </citation>
    <scope>NUCLEOTIDE SEQUENCE</scope>
    <source>
        <strain evidence="6">Expedition CK06-06</strain>
    </source>
</reference>
<keyword evidence="1" id="KW-0805">Transcription regulation</keyword>
<dbReference type="AlphaFoldDB" id="X0TIH8"/>
<dbReference type="EMBL" id="BARS01010418">
    <property type="protein sequence ID" value="GAF93363.1"/>
    <property type="molecule type" value="Genomic_DNA"/>
</dbReference>
<accession>X0TIH8</accession>
<dbReference type="GO" id="GO:0003677">
    <property type="term" value="F:DNA binding"/>
    <property type="evidence" value="ECO:0007669"/>
    <property type="project" value="UniProtKB-KW"/>
</dbReference>